<dbReference type="GO" id="GO:0002161">
    <property type="term" value="F:aminoacyl-tRNA deacylase activity"/>
    <property type="evidence" value="ECO:0007669"/>
    <property type="project" value="InterPro"/>
</dbReference>
<dbReference type="InterPro" id="IPR001412">
    <property type="entry name" value="aa-tRNA-synth_I_CS"/>
</dbReference>
<gene>
    <name evidence="15" type="ORF">DSM5745_03769</name>
</gene>
<evidence type="ECO:0000256" key="2">
    <source>
        <dbReference type="ARBA" id="ARBA00005594"/>
    </source>
</evidence>
<dbReference type="SUPFAM" id="SSF50677">
    <property type="entry name" value="ValRS/IleRS/LeuRS editing domain"/>
    <property type="match status" value="1"/>
</dbReference>
<dbReference type="PANTHER" id="PTHR42765:SF1">
    <property type="entry name" value="ISOLEUCINE--TRNA LIGASE, MITOCHONDRIAL"/>
    <property type="match status" value="1"/>
</dbReference>
<dbReference type="GO" id="GO:0006428">
    <property type="term" value="P:isoleucyl-tRNA aminoacylation"/>
    <property type="evidence" value="ECO:0007669"/>
    <property type="project" value="InterPro"/>
</dbReference>
<dbReference type="GO" id="GO:0032543">
    <property type="term" value="P:mitochondrial translation"/>
    <property type="evidence" value="ECO:0007669"/>
    <property type="project" value="TreeGrafter"/>
</dbReference>
<dbReference type="Gene3D" id="1.10.730.20">
    <property type="match status" value="1"/>
</dbReference>
<dbReference type="InterPro" id="IPR050081">
    <property type="entry name" value="Ile-tRNA_ligase"/>
</dbReference>
<evidence type="ECO:0000256" key="11">
    <source>
        <dbReference type="ARBA" id="ARBA00068280"/>
    </source>
</evidence>
<dbReference type="InterPro" id="IPR023585">
    <property type="entry name" value="Ile-tRNA-ligase_type1"/>
</dbReference>
<dbReference type="GeneID" id="38114139"/>
<dbReference type="SUPFAM" id="SSF47323">
    <property type="entry name" value="Anticodon-binding domain of a subclass of class I aminoacyl-tRNA synthetases"/>
    <property type="match status" value="1"/>
</dbReference>
<feature type="domain" description="Methionyl/Valyl/Leucyl/Isoleucyl-tRNA synthetase anticodon-binding" evidence="14">
    <location>
        <begin position="1277"/>
        <end position="1431"/>
    </location>
</feature>
<evidence type="ECO:0000256" key="8">
    <source>
        <dbReference type="ARBA" id="ARBA00023146"/>
    </source>
</evidence>
<dbReference type="GO" id="GO:0000049">
    <property type="term" value="F:tRNA binding"/>
    <property type="evidence" value="ECO:0007669"/>
    <property type="project" value="InterPro"/>
</dbReference>
<dbReference type="FunFam" id="3.40.50.620:FF:000111">
    <property type="entry name" value="Mitochondrial isoleucyl-tRNA synthetase"/>
    <property type="match status" value="1"/>
</dbReference>
<dbReference type="InterPro" id="IPR002301">
    <property type="entry name" value="Ile-tRNA-ligase"/>
</dbReference>
<evidence type="ECO:0000256" key="3">
    <source>
        <dbReference type="ARBA" id="ARBA00013165"/>
    </source>
</evidence>
<evidence type="ECO:0000313" key="16">
    <source>
        <dbReference type="Proteomes" id="UP000256690"/>
    </source>
</evidence>
<dbReference type="CDD" id="cd07960">
    <property type="entry name" value="Anticodon_Ia_Ile_BEm"/>
    <property type="match status" value="1"/>
</dbReference>
<evidence type="ECO:0000256" key="1">
    <source>
        <dbReference type="ARBA" id="ARBA00004173"/>
    </source>
</evidence>
<dbReference type="FunFam" id="1.10.730.20:FF:000004">
    <property type="entry name" value="Isoleucyl-tRNA synthetase, putative"/>
    <property type="match status" value="1"/>
</dbReference>
<dbReference type="InterPro" id="IPR005373">
    <property type="entry name" value="PHAF1"/>
</dbReference>
<dbReference type="PRINTS" id="PR00984">
    <property type="entry name" value="TRNASYNTHILE"/>
</dbReference>
<dbReference type="RefSeq" id="XP_026606651.1">
    <property type="nucleotide sequence ID" value="XM_026745785.1"/>
</dbReference>
<dbReference type="GO" id="GO:0005739">
    <property type="term" value="C:mitochondrion"/>
    <property type="evidence" value="ECO:0007669"/>
    <property type="project" value="UniProtKB-SubCell"/>
</dbReference>
<dbReference type="STRING" id="1810919.A0A3D8SLC8"/>
<comment type="caution">
    <text evidence="15">The sequence shown here is derived from an EMBL/GenBank/DDBJ whole genome shotgun (WGS) entry which is preliminary data.</text>
</comment>
<feature type="compositionally biased region" description="Low complexity" evidence="12">
    <location>
        <begin position="305"/>
        <end position="314"/>
    </location>
</feature>
<dbReference type="InterPro" id="IPR009080">
    <property type="entry name" value="tRNAsynth_Ia_anticodon-bd"/>
</dbReference>
<dbReference type="Proteomes" id="UP000256690">
    <property type="component" value="Unassembled WGS sequence"/>
</dbReference>
<dbReference type="InterPro" id="IPR002300">
    <property type="entry name" value="aa-tRNA-synth_Ia"/>
</dbReference>
<keyword evidence="4" id="KW-0436">Ligase</keyword>
<comment type="similarity">
    <text evidence="2">Belongs to the class-I aminoacyl-tRNA synthetase family.</text>
</comment>
<evidence type="ECO:0000256" key="12">
    <source>
        <dbReference type="SAM" id="MobiDB-lite"/>
    </source>
</evidence>
<dbReference type="EC" id="6.1.1.5" evidence="3"/>
<evidence type="ECO:0000256" key="5">
    <source>
        <dbReference type="ARBA" id="ARBA00022741"/>
    </source>
</evidence>
<evidence type="ECO:0000256" key="4">
    <source>
        <dbReference type="ARBA" id="ARBA00022598"/>
    </source>
</evidence>
<evidence type="ECO:0000256" key="10">
    <source>
        <dbReference type="ARBA" id="ARBA00048359"/>
    </source>
</evidence>
<comment type="subcellular location">
    <subcellularLocation>
        <location evidence="1">Mitochondrion</location>
    </subcellularLocation>
</comment>
<name>A0A3D8SLC8_9EURO</name>
<dbReference type="InterPro" id="IPR014729">
    <property type="entry name" value="Rossmann-like_a/b/a_fold"/>
</dbReference>
<dbReference type="NCBIfam" id="TIGR00392">
    <property type="entry name" value="ileS"/>
    <property type="match status" value="1"/>
</dbReference>
<keyword evidence="6" id="KW-0067">ATP-binding</keyword>
<dbReference type="OrthoDB" id="10264412at2759"/>
<evidence type="ECO:0000256" key="9">
    <source>
        <dbReference type="ARBA" id="ARBA00032665"/>
    </source>
</evidence>
<dbReference type="GO" id="GO:0005524">
    <property type="term" value="F:ATP binding"/>
    <property type="evidence" value="ECO:0007669"/>
    <property type="project" value="UniProtKB-KW"/>
</dbReference>
<dbReference type="InterPro" id="IPR013155">
    <property type="entry name" value="M/V/L/I-tRNA-synth_anticd-bd"/>
</dbReference>
<dbReference type="GO" id="GO:0004822">
    <property type="term" value="F:isoleucine-tRNA ligase activity"/>
    <property type="evidence" value="ECO:0007669"/>
    <property type="project" value="UniProtKB-EC"/>
</dbReference>
<dbReference type="Pfam" id="PF08264">
    <property type="entry name" value="Anticodon_1"/>
    <property type="match status" value="1"/>
</dbReference>
<evidence type="ECO:0000313" key="15">
    <source>
        <dbReference type="EMBL" id="RDW87127.1"/>
    </source>
</evidence>
<dbReference type="HAMAP" id="MF_02002">
    <property type="entry name" value="Ile_tRNA_synth_type1"/>
    <property type="match status" value="1"/>
</dbReference>
<proteinExistence type="inferred from homology"/>
<keyword evidence="5" id="KW-0547">Nucleotide-binding</keyword>
<dbReference type="SUPFAM" id="SSF52374">
    <property type="entry name" value="Nucleotidylyl transferase"/>
    <property type="match status" value="1"/>
</dbReference>
<dbReference type="EMBL" id="PVWQ01000003">
    <property type="protein sequence ID" value="RDW87127.1"/>
    <property type="molecule type" value="Genomic_DNA"/>
</dbReference>
<organism evidence="15 16">
    <name type="scientific">Aspergillus mulundensis</name>
    <dbReference type="NCBI Taxonomy" id="1810919"/>
    <lineage>
        <taxon>Eukaryota</taxon>
        <taxon>Fungi</taxon>
        <taxon>Dikarya</taxon>
        <taxon>Ascomycota</taxon>
        <taxon>Pezizomycotina</taxon>
        <taxon>Eurotiomycetes</taxon>
        <taxon>Eurotiomycetidae</taxon>
        <taxon>Eurotiales</taxon>
        <taxon>Aspergillaceae</taxon>
        <taxon>Aspergillus</taxon>
        <taxon>Aspergillus subgen. Nidulantes</taxon>
    </lineage>
</organism>
<protein>
    <recommendedName>
        <fullName evidence="11">Isoleucine--tRNA ligase, mitochondrial</fullName>
        <ecNumber evidence="3">6.1.1.5</ecNumber>
    </recommendedName>
    <alternativeName>
        <fullName evidence="9">Isoleucyl-tRNA synthetase</fullName>
    </alternativeName>
</protein>
<dbReference type="InterPro" id="IPR033708">
    <property type="entry name" value="Anticodon_Ile_BEm"/>
</dbReference>
<keyword evidence="16" id="KW-1185">Reference proteome</keyword>
<evidence type="ECO:0000256" key="7">
    <source>
        <dbReference type="ARBA" id="ARBA00022917"/>
    </source>
</evidence>
<evidence type="ECO:0000259" key="14">
    <source>
        <dbReference type="Pfam" id="PF08264"/>
    </source>
</evidence>
<dbReference type="PROSITE" id="PS00178">
    <property type="entry name" value="AA_TRNA_LIGASE_I"/>
    <property type="match status" value="1"/>
</dbReference>
<accession>A0A3D8SLC8</accession>
<sequence>MSASKASPQAQIYPGKGLGFITLGASLHNVLSRIKAHPQTYPAIDIAYSALDPLQQPVTLQLPSNGLRLRFDGPDQRLRLIEVLDFAKIPLVYKNQEVLKGAPKPQEHSTSPQGPGFRHVYNRLFGPSYPGEYIPPTPPSPYGTYVLSYPGVAFSFPLQDSAWSEECDFVALLSSSAALPATSMSIFQGSSWPEVRAKLFTQQPQYPRSPALAGKSKEFVADEIEEFTILGAGKLEVSRRSTPPAYITLSQTTPQDLIAEFGPPDAIYRRNDRRISIHRAAGGHRGDEMIHMSPASGRGIEFNDTDQSSNNSVSDDSDEGLSQASALDPSSLPSECFFNYFHHGFDAFISHPTTSGPAFPSSDLDDPTPPSPSSQLVVTKIVLHGNVPGSYPFNRYRRSRWRIELNPSVNSSASSVTSETPYDQISGRLRGIWKGSYASAAEERALERPMVLNRGWGDSPESSVEFLGGWEENYDPLLIEVDFNLTLQPTLLGVGLLETDAKPCYFLELRSAAQPFLCAATSTFSHNCPTSRICFGDSMPELPRTLARSWSSTLKLPKSTFPARVTPADQTKYLKRCTDELYAWQRRERPADRPFVLHDGPPYANGDLHVGHALNKILKDIICRVQLGAGKRVRYVPGWDCHGLPIELKALEARKDVQDESGVVGAAATRKIARNLAEKTVKKQMNGFRSFGIMADWENHWKTMDKDFEKRQLGIFREMVEKGLIYRRFKPVYWSPSTGTALAEAELEYKDDHVSTAAFVKFPLVKVPSHLEQDPLLNGKKISAVIWTTTPWTLPANAAVAVHPELEYTIVESAAHGHLLVAQSRLESLENLLKEDLSVIVPVILGSELADNTMYRPLFKAANSDPQPLIAADFVTADSGTGLVHCAPGHGMEDYEACLARGIPAFAPVDDHGKFTDLAMPDDPKRLSGKSVQGDGNVAILDYIKSQGQLISQHRYEHRYPYDWRSKRPIIIRATEQWFADVADIQDSALKSLHDVEFVPAAGRQRLENFVKNRSEWCISRQRAWGVPIPALYHRGTGEAVLTKDSVSHIMSVIDERGINAWWTDDANDSAWIPPALRESESAYKRGTDTMDVWFDSGTSWAEVETPYGEHGRPADVYLEGSDQHRGWFQSGLLTYIAHQLASCQTDAPRAPFKTLITHGFTLDEEGRKMSKSIGNVMEPQDIMAGTLLPPLKQKKGKGKKQSENDKPVYDALGPDALRLWAASSDYTRDVVMGKQVLQTVHTSLHKYRVTFKLLLGALSDFRPENRIAYDKLLLVDRIALLHLSEMTQAARAACEKFEFYKAVSAVNRWANLEFSAFYMEAIKDRLYTYAENSPSRRAAQTILFHIYRHLQEVLGPITPLLVEETWEHTPEALKAELEHPLKRTVALPDSEWQDPSLSGDYQEIVSVHSVIKNMLEKARGNKQTGSSLQSFVHIQLPSTASQSVLQRKLEELADVFVVSSVTLSGSEETVPEEIANAEWQYSEDYELPNGAKGTAYVFSPQASKCPRCWRYVVPDAEAAEDKACDRCEDVVQGLGGSA</sequence>
<reference evidence="15 16" key="1">
    <citation type="journal article" date="2018" name="IMA Fungus">
        <title>IMA Genome-F 9: Draft genome sequence of Annulohypoxylon stygium, Aspergillus mulundensis, Berkeleyomyces basicola (syn. Thielaviopsis basicola), Ceratocystis smalleyi, two Cercospora beticola strains, Coleophoma cylindrospora, Fusarium fracticaudum, Phialophora cf. hyalina, and Morchella septimelata.</title>
        <authorList>
            <person name="Wingfield B.D."/>
            <person name="Bills G.F."/>
            <person name="Dong Y."/>
            <person name="Huang W."/>
            <person name="Nel W.J."/>
            <person name="Swalarsk-Parry B.S."/>
            <person name="Vaghefi N."/>
            <person name="Wilken P.M."/>
            <person name="An Z."/>
            <person name="de Beer Z.W."/>
            <person name="De Vos L."/>
            <person name="Chen L."/>
            <person name="Duong T.A."/>
            <person name="Gao Y."/>
            <person name="Hammerbacher A."/>
            <person name="Kikkert J.R."/>
            <person name="Li Y."/>
            <person name="Li H."/>
            <person name="Li K."/>
            <person name="Li Q."/>
            <person name="Liu X."/>
            <person name="Ma X."/>
            <person name="Naidoo K."/>
            <person name="Pethybridge S.J."/>
            <person name="Sun J."/>
            <person name="Steenkamp E.T."/>
            <person name="van der Nest M.A."/>
            <person name="van Wyk S."/>
            <person name="Wingfield M.J."/>
            <person name="Xiong C."/>
            <person name="Yue Q."/>
            <person name="Zhang X."/>
        </authorList>
    </citation>
    <scope>NUCLEOTIDE SEQUENCE [LARGE SCALE GENOMIC DNA]</scope>
    <source>
        <strain evidence="15 16">DSM 5745</strain>
    </source>
</reference>
<dbReference type="InterPro" id="IPR009008">
    <property type="entry name" value="Val/Leu/Ile-tRNA-synth_edit"/>
</dbReference>
<dbReference type="PANTHER" id="PTHR42765">
    <property type="entry name" value="SOLEUCYL-TRNA SYNTHETASE"/>
    <property type="match status" value="1"/>
</dbReference>
<dbReference type="Gene3D" id="3.40.50.620">
    <property type="entry name" value="HUPs"/>
    <property type="match status" value="2"/>
</dbReference>
<keyword evidence="8" id="KW-0030">Aminoacyl-tRNA synthetase</keyword>
<evidence type="ECO:0000259" key="13">
    <source>
        <dbReference type="Pfam" id="PF00133"/>
    </source>
</evidence>
<dbReference type="Gene3D" id="3.90.740.10">
    <property type="entry name" value="Valyl/Leucyl/Isoleucyl-tRNA synthetase, editing domain"/>
    <property type="match status" value="1"/>
</dbReference>
<dbReference type="Gene3D" id="1.10.10.830">
    <property type="entry name" value="Ile-tRNA synthetase CP2 domain-like"/>
    <property type="match status" value="1"/>
</dbReference>
<dbReference type="Pfam" id="PF03676">
    <property type="entry name" value="PHAF1"/>
    <property type="match status" value="2"/>
</dbReference>
<keyword evidence="7" id="KW-0648">Protein biosynthesis</keyword>
<feature type="domain" description="Aminoacyl-tRNA synthetase class Ia" evidence="13">
    <location>
        <begin position="580"/>
        <end position="1232"/>
    </location>
</feature>
<evidence type="ECO:0000256" key="6">
    <source>
        <dbReference type="ARBA" id="ARBA00022840"/>
    </source>
</evidence>
<comment type="catalytic activity">
    <reaction evidence="10">
        <text>tRNA(Ile) + L-isoleucine + ATP = L-isoleucyl-tRNA(Ile) + AMP + diphosphate</text>
        <dbReference type="Rhea" id="RHEA:11060"/>
        <dbReference type="Rhea" id="RHEA-COMP:9666"/>
        <dbReference type="Rhea" id="RHEA-COMP:9695"/>
        <dbReference type="ChEBI" id="CHEBI:30616"/>
        <dbReference type="ChEBI" id="CHEBI:33019"/>
        <dbReference type="ChEBI" id="CHEBI:58045"/>
        <dbReference type="ChEBI" id="CHEBI:78442"/>
        <dbReference type="ChEBI" id="CHEBI:78528"/>
        <dbReference type="ChEBI" id="CHEBI:456215"/>
        <dbReference type="EC" id="6.1.1.5"/>
    </reaction>
</comment>
<dbReference type="Pfam" id="PF00133">
    <property type="entry name" value="tRNA-synt_1"/>
    <property type="match status" value="1"/>
</dbReference>
<feature type="region of interest" description="Disordered" evidence="12">
    <location>
        <begin position="286"/>
        <end position="327"/>
    </location>
</feature>